<name>A0A445I1F8_GLYSO</name>
<dbReference type="Proteomes" id="UP000289340">
    <property type="component" value="Chromosome 11"/>
</dbReference>
<evidence type="ECO:0000313" key="1">
    <source>
        <dbReference type="EMBL" id="RZB79903.1"/>
    </source>
</evidence>
<protein>
    <submittedName>
        <fullName evidence="1">Uncharacterized protein</fullName>
    </submittedName>
</protein>
<reference evidence="1 2" key="1">
    <citation type="submission" date="2018-09" db="EMBL/GenBank/DDBJ databases">
        <title>A high-quality reference genome of wild soybean provides a powerful tool to mine soybean genomes.</title>
        <authorList>
            <person name="Xie M."/>
            <person name="Chung C.Y.L."/>
            <person name="Li M.-W."/>
            <person name="Wong F.-L."/>
            <person name="Chan T.-F."/>
            <person name="Lam H.-M."/>
        </authorList>
    </citation>
    <scope>NUCLEOTIDE SEQUENCE [LARGE SCALE GENOMIC DNA]</scope>
    <source>
        <strain evidence="2">cv. W05</strain>
        <tissue evidence="1">Hypocotyl of etiolated seedlings</tissue>
    </source>
</reference>
<evidence type="ECO:0000313" key="2">
    <source>
        <dbReference type="Proteomes" id="UP000289340"/>
    </source>
</evidence>
<sequence length="84" mass="9836">MTNCKSLDMTCLIIWATEDPLAVTPFWNEMTEMVLAPLYTFNFPKKKRGCCCDFENVNFIYICSSVRETILSCGLIYMVSYYRF</sequence>
<dbReference type="AlphaFoldDB" id="A0A445I1F8"/>
<gene>
    <name evidence="1" type="ORF">D0Y65_029911</name>
</gene>
<comment type="caution">
    <text evidence="1">The sequence shown here is derived from an EMBL/GenBank/DDBJ whole genome shotgun (WGS) entry which is preliminary data.</text>
</comment>
<accession>A0A445I1F8</accession>
<keyword evidence="2" id="KW-1185">Reference proteome</keyword>
<proteinExistence type="predicted"/>
<organism evidence="1 2">
    <name type="scientific">Glycine soja</name>
    <name type="common">Wild soybean</name>
    <dbReference type="NCBI Taxonomy" id="3848"/>
    <lineage>
        <taxon>Eukaryota</taxon>
        <taxon>Viridiplantae</taxon>
        <taxon>Streptophyta</taxon>
        <taxon>Embryophyta</taxon>
        <taxon>Tracheophyta</taxon>
        <taxon>Spermatophyta</taxon>
        <taxon>Magnoliopsida</taxon>
        <taxon>eudicotyledons</taxon>
        <taxon>Gunneridae</taxon>
        <taxon>Pentapetalae</taxon>
        <taxon>rosids</taxon>
        <taxon>fabids</taxon>
        <taxon>Fabales</taxon>
        <taxon>Fabaceae</taxon>
        <taxon>Papilionoideae</taxon>
        <taxon>50 kb inversion clade</taxon>
        <taxon>NPAAA clade</taxon>
        <taxon>indigoferoid/millettioid clade</taxon>
        <taxon>Phaseoleae</taxon>
        <taxon>Glycine</taxon>
        <taxon>Glycine subgen. Soja</taxon>
    </lineage>
</organism>
<dbReference type="EMBL" id="QZWG01000011">
    <property type="protein sequence ID" value="RZB79903.1"/>
    <property type="molecule type" value="Genomic_DNA"/>
</dbReference>